<keyword evidence="5" id="KW-0633">Potassium transport</keyword>
<proteinExistence type="inferred from homology"/>
<keyword evidence="10 11" id="KW-0472">Membrane</keyword>
<dbReference type="InterPro" id="IPR053952">
    <property type="entry name" value="K_trans_C"/>
</dbReference>
<feature type="domain" description="K+ potassium transporter C-terminal" evidence="13">
    <location>
        <begin position="350"/>
        <end position="498"/>
    </location>
</feature>
<evidence type="ECO:0000256" key="1">
    <source>
        <dbReference type="ARBA" id="ARBA00004141"/>
    </source>
</evidence>
<evidence type="ECO:0000259" key="12">
    <source>
        <dbReference type="Pfam" id="PF02705"/>
    </source>
</evidence>
<feature type="transmembrane region" description="Helical" evidence="11">
    <location>
        <begin position="90"/>
        <end position="109"/>
    </location>
</feature>
<keyword evidence="6 11" id="KW-0812">Transmembrane</keyword>
<feature type="transmembrane region" description="Helical" evidence="11">
    <location>
        <begin position="121"/>
        <end position="143"/>
    </location>
</feature>
<feature type="transmembrane region" description="Helical" evidence="11">
    <location>
        <begin position="163"/>
        <end position="192"/>
    </location>
</feature>
<keyword evidence="8 11" id="KW-1133">Transmembrane helix</keyword>
<feature type="transmembrane region" description="Helical" evidence="11">
    <location>
        <begin position="45"/>
        <end position="65"/>
    </location>
</feature>
<protein>
    <submittedName>
        <fullName evidence="14">Unannotated protein</fullName>
    </submittedName>
</protein>
<organism evidence="14">
    <name type="scientific">freshwater metagenome</name>
    <dbReference type="NCBI Taxonomy" id="449393"/>
    <lineage>
        <taxon>unclassified sequences</taxon>
        <taxon>metagenomes</taxon>
        <taxon>ecological metagenomes</taxon>
    </lineage>
</organism>
<feature type="transmembrane region" description="Helical" evidence="11">
    <location>
        <begin position="18"/>
        <end position="33"/>
    </location>
</feature>
<evidence type="ECO:0000256" key="5">
    <source>
        <dbReference type="ARBA" id="ARBA00022538"/>
    </source>
</evidence>
<keyword evidence="9" id="KW-0406">Ion transport</keyword>
<keyword evidence="4" id="KW-1003">Cell membrane</keyword>
<name>A0A6J6V5Y7_9ZZZZ</name>
<evidence type="ECO:0000256" key="10">
    <source>
        <dbReference type="ARBA" id="ARBA00023136"/>
    </source>
</evidence>
<accession>A0A6J6V5Y7</accession>
<evidence type="ECO:0000259" key="13">
    <source>
        <dbReference type="Pfam" id="PF22776"/>
    </source>
</evidence>
<feature type="transmembrane region" description="Helical" evidence="11">
    <location>
        <begin position="213"/>
        <end position="234"/>
    </location>
</feature>
<feature type="domain" description="K+ potassium transporter integral membrane" evidence="12">
    <location>
        <begin position="2"/>
        <end position="339"/>
    </location>
</feature>
<dbReference type="InterPro" id="IPR003855">
    <property type="entry name" value="K+_transporter"/>
</dbReference>
<comment type="similarity">
    <text evidence="2">Belongs to the HAK/KUP transporter (TC 2.A.72) family.</text>
</comment>
<dbReference type="GO" id="GO:0016020">
    <property type="term" value="C:membrane"/>
    <property type="evidence" value="ECO:0007669"/>
    <property type="project" value="UniProtKB-SubCell"/>
</dbReference>
<feature type="transmembrane region" description="Helical" evidence="11">
    <location>
        <begin position="299"/>
        <end position="319"/>
    </location>
</feature>
<evidence type="ECO:0000256" key="4">
    <source>
        <dbReference type="ARBA" id="ARBA00022475"/>
    </source>
</evidence>
<dbReference type="AlphaFoldDB" id="A0A6J6V5Y7"/>
<dbReference type="EMBL" id="CAEZYR010000148">
    <property type="protein sequence ID" value="CAB4766609.1"/>
    <property type="molecule type" value="Genomic_DNA"/>
</dbReference>
<evidence type="ECO:0000256" key="7">
    <source>
        <dbReference type="ARBA" id="ARBA00022958"/>
    </source>
</evidence>
<reference evidence="14" key="1">
    <citation type="submission" date="2020-05" db="EMBL/GenBank/DDBJ databases">
        <authorList>
            <person name="Chiriac C."/>
            <person name="Salcher M."/>
            <person name="Ghai R."/>
            <person name="Kavagutti S V."/>
        </authorList>
    </citation>
    <scope>NUCLEOTIDE SEQUENCE</scope>
</reference>
<evidence type="ECO:0000256" key="6">
    <source>
        <dbReference type="ARBA" id="ARBA00022692"/>
    </source>
</evidence>
<dbReference type="PANTHER" id="PTHR30540:SF79">
    <property type="entry name" value="LOW AFFINITY POTASSIUM TRANSPORT SYSTEM PROTEIN KUP"/>
    <property type="match status" value="1"/>
</dbReference>
<evidence type="ECO:0000256" key="3">
    <source>
        <dbReference type="ARBA" id="ARBA00022448"/>
    </source>
</evidence>
<evidence type="ECO:0000313" key="14">
    <source>
        <dbReference type="EMBL" id="CAB4766609.1"/>
    </source>
</evidence>
<dbReference type="GO" id="GO:0015079">
    <property type="term" value="F:potassium ion transmembrane transporter activity"/>
    <property type="evidence" value="ECO:0007669"/>
    <property type="project" value="InterPro"/>
</dbReference>
<dbReference type="Pfam" id="PF02705">
    <property type="entry name" value="K_trans"/>
    <property type="match status" value="1"/>
</dbReference>
<gene>
    <name evidence="14" type="ORF">UFOPK2754_02830</name>
</gene>
<comment type="subcellular location">
    <subcellularLocation>
        <location evidence="1">Membrane</location>
        <topology evidence="1">Multi-pass membrane protein</topology>
    </subcellularLocation>
</comment>
<evidence type="ECO:0000256" key="2">
    <source>
        <dbReference type="ARBA" id="ARBA00007019"/>
    </source>
</evidence>
<feature type="transmembrane region" description="Helical" evidence="11">
    <location>
        <begin position="240"/>
        <end position="261"/>
    </location>
</feature>
<keyword evidence="3" id="KW-0813">Transport</keyword>
<dbReference type="PANTHER" id="PTHR30540">
    <property type="entry name" value="OSMOTIC STRESS POTASSIUM TRANSPORTER"/>
    <property type="match status" value="1"/>
</dbReference>
<sequence length="498" mass="54100">MLSAVEGTKVKTDRLDDWVVPIAVVIIIGLFAVQRRGTASIGKVFGPIMAIWFAVIGLLGFVAILDNPVVLKALNPFYALQMVTSNNLDGFLALGSIFLVVTGGEALYADMGHFGVRPIKIGWFTVVLPALLLNYFGQGALVISDPSAIDNPFYRLAPEWAVWPLVGLATMATVIASQALISGAYSLTMQAVQMGYIPRVKITHTSAGSYGQIYIASINWVLMVACIGLVIGFQESTNLASAYGLAVTATMAVTTILFYVVLRERFGWKRPPAMLLCSTFLVVDLGFLGANLFKVPDGGWFPLVIAGVVFTLMTTWHTGRGLVAAKVRRNDLELSTLMQRVGPQAIPRVPGVAVFFFSVPGLAPPSLIANLRYNKVLHDRTFICSIKTDEVPRVEAADRAEITDLGWGVKQIVLHYGFMDEPNAYNGLTEGAAAELGIDPERATYFLGSETLHVSEMPGMAKWREHLFKFMARNSTKAANYFGLPSGRTIEVGLQVDI</sequence>
<feature type="transmembrane region" description="Helical" evidence="11">
    <location>
        <begin position="273"/>
        <end position="293"/>
    </location>
</feature>
<keyword evidence="7" id="KW-0630">Potassium</keyword>
<dbReference type="Pfam" id="PF22776">
    <property type="entry name" value="K_trans_C"/>
    <property type="match status" value="1"/>
</dbReference>
<dbReference type="InterPro" id="IPR053951">
    <property type="entry name" value="K_trans_N"/>
</dbReference>
<evidence type="ECO:0000256" key="9">
    <source>
        <dbReference type="ARBA" id="ARBA00023065"/>
    </source>
</evidence>
<evidence type="ECO:0000256" key="8">
    <source>
        <dbReference type="ARBA" id="ARBA00022989"/>
    </source>
</evidence>
<evidence type="ECO:0000256" key="11">
    <source>
        <dbReference type="SAM" id="Phobius"/>
    </source>
</evidence>